<reference evidence="2 3" key="1">
    <citation type="submission" date="2024-08" db="EMBL/GenBank/DDBJ databases">
        <authorList>
            <person name="Ishaq N."/>
        </authorList>
    </citation>
    <scope>NUCLEOTIDE SEQUENCE [LARGE SCALE GENOMIC DNA]</scope>
    <source>
        <strain evidence="2 3">DSM 18651</strain>
    </source>
</reference>
<sequence>MRPRFFRSLLLILLLAFAGLASAVPCVERGELAPVFLGADAAKQKHCSSDISSACSNEHSGNCGTECSCCPGLSNSLATLSDSKPTFTRQSLRATTYSRFKSPPELDTELRPPIVS</sequence>
<feature type="signal peptide" evidence="1">
    <location>
        <begin position="1"/>
        <end position="23"/>
    </location>
</feature>
<dbReference type="EMBL" id="JBGMEK010000022">
    <property type="protein sequence ID" value="MFA0811562.1"/>
    <property type="molecule type" value="Genomic_DNA"/>
</dbReference>
<protein>
    <recommendedName>
        <fullName evidence="4">Secreted protein</fullName>
    </recommendedName>
</protein>
<proteinExistence type="predicted"/>
<evidence type="ECO:0000313" key="2">
    <source>
        <dbReference type="EMBL" id="MFA0811562.1"/>
    </source>
</evidence>
<name>A0ABV4P0N1_9GAMM</name>
<evidence type="ECO:0000313" key="3">
    <source>
        <dbReference type="Proteomes" id="UP001569428"/>
    </source>
</evidence>
<comment type="caution">
    <text evidence="2">The sequence shown here is derived from an EMBL/GenBank/DDBJ whole genome shotgun (WGS) entry which is preliminary data.</text>
</comment>
<gene>
    <name evidence="2" type="ORF">ACCI49_11590</name>
</gene>
<organism evidence="2 3">
    <name type="scientific">Microbulbifer epialgicus</name>
    <dbReference type="NCBI Taxonomy" id="393907"/>
    <lineage>
        <taxon>Bacteria</taxon>
        <taxon>Pseudomonadati</taxon>
        <taxon>Pseudomonadota</taxon>
        <taxon>Gammaproteobacteria</taxon>
        <taxon>Cellvibrionales</taxon>
        <taxon>Microbulbiferaceae</taxon>
        <taxon>Microbulbifer</taxon>
    </lineage>
</organism>
<dbReference type="Proteomes" id="UP001569428">
    <property type="component" value="Unassembled WGS sequence"/>
</dbReference>
<feature type="chain" id="PRO_5047498482" description="Secreted protein" evidence="1">
    <location>
        <begin position="24"/>
        <end position="116"/>
    </location>
</feature>
<dbReference type="RefSeq" id="WP_371839124.1">
    <property type="nucleotide sequence ID" value="NZ_JBGMEK010000022.1"/>
</dbReference>
<evidence type="ECO:0008006" key="4">
    <source>
        <dbReference type="Google" id="ProtNLM"/>
    </source>
</evidence>
<accession>A0ABV4P0N1</accession>
<keyword evidence="1" id="KW-0732">Signal</keyword>
<keyword evidence="3" id="KW-1185">Reference proteome</keyword>
<evidence type="ECO:0000256" key="1">
    <source>
        <dbReference type="SAM" id="SignalP"/>
    </source>
</evidence>